<keyword evidence="1" id="KW-0614">Plasmid</keyword>
<organism evidence="1">
    <name type="scientific">Halorubrum lacusprofundi</name>
    <dbReference type="NCBI Taxonomy" id="2247"/>
    <lineage>
        <taxon>Archaea</taxon>
        <taxon>Methanobacteriati</taxon>
        <taxon>Methanobacteriota</taxon>
        <taxon>Stenosarchaea group</taxon>
        <taxon>Halobacteria</taxon>
        <taxon>Halobacteriales</taxon>
        <taxon>Haloferacaceae</taxon>
        <taxon>Halorubrum</taxon>
    </lineage>
</organism>
<dbReference type="AlphaFoldDB" id="A0A220SX99"/>
<proteinExistence type="predicted"/>
<protein>
    <submittedName>
        <fullName evidence="1">Uncharacterized protein</fullName>
    </submittedName>
</protein>
<accession>A0A220SX99</accession>
<dbReference type="EMBL" id="KX906370">
    <property type="protein sequence ID" value="ASK38307.1"/>
    <property type="molecule type" value="Genomic_DNA"/>
</dbReference>
<reference evidence="1" key="1">
    <citation type="submission" date="2016-09" db="EMBL/GenBank/DDBJ databases">
        <title>A plasmid goes viral.</title>
        <authorList>
            <person name="Erdmann S."/>
            <person name="Tschitschko B."/>
            <person name="Cavicchioli R."/>
        </authorList>
    </citation>
    <scope>NUCLEOTIDE SEQUENCE</scope>
    <source>
        <strain evidence="1">HLS1</strain>
        <plasmid evidence="1">pR1SE2</plasmid>
    </source>
</reference>
<geneLocation type="plasmid" evidence="1">
    <name>pR1SE2</name>
</geneLocation>
<evidence type="ECO:0000313" key="1">
    <source>
        <dbReference type="EMBL" id="ASK38307.1"/>
    </source>
</evidence>
<sequence length="134" mass="14570">MDDSSDNQRLLRMLSTDDGSAILATDLRKSDVPDVALDSPSLAIPHGTVSAFSARTARERRRRCGSSLDSVIQTAERYVSVSLTSTIDVQLPLMSAISLRHHHCLTSSVPASSWIISWSVSSPLRENSFPTTPC</sequence>
<name>A0A220SX99_9EURY</name>